<gene>
    <name evidence="1" type="ORF">C1C98_24215</name>
</gene>
<keyword evidence="2" id="KW-1185">Reference proteome</keyword>
<evidence type="ECO:0000313" key="2">
    <source>
        <dbReference type="Proteomes" id="UP000235315"/>
    </source>
</evidence>
<accession>A0ABM6R4K4</accession>
<sequence>MREPDLWNWSVGARLARDGIASVHQLHRGDCIAGKPCSHRPCSQSYCFHRICVWPETTNPALGRVCCISGWLTWQQPPQPVHAGHCACS</sequence>
<reference evidence="1 2" key="1">
    <citation type="submission" date="2018-01" db="EMBL/GenBank/DDBJ databases">
        <title>Tropical forage species Digitaria eriantha prevents oxidative stress under low temperature conditions by the incorporation of polyhydroxybutyrate-producing endophytic bacteria.</title>
        <authorList>
            <person name="Stritzler M."/>
            <person name="Ayub N."/>
        </authorList>
    </citation>
    <scope>NUCLEOTIDE SEQUENCE [LARGE SCALE GENOMIC DNA]</scope>
    <source>
        <strain evidence="1 2">FR1</strain>
    </source>
</reference>
<organism evidence="1 2">
    <name type="scientific">Pseudomonas ogarae (strain DSM 112162 / CECT 30235 / F113)</name>
    <dbReference type="NCBI Taxonomy" id="1114970"/>
    <lineage>
        <taxon>Bacteria</taxon>
        <taxon>Pseudomonadati</taxon>
        <taxon>Pseudomonadota</taxon>
        <taxon>Gammaproteobacteria</taxon>
        <taxon>Pseudomonadales</taxon>
        <taxon>Pseudomonadaceae</taxon>
        <taxon>Pseudomonas</taxon>
    </lineage>
</organism>
<protein>
    <submittedName>
        <fullName evidence="1">Uncharacterized protein</fullName>
    </submittedName>
</protein>
<dbReference type="EMBL" id="CP025738">
    <property type="protein sequence ID" value="AUO48331.1"/>
    <property type="molecule type" value="Genomic_DNA"/>
</dbReference>
<dbReference type="Proteomes" id="UP000235315">
    <property type="component" value="Chromosome"/>
</dbReference>
<proteinExistence type="predicted"/>
<name>A0ABM6R4K4_PSEO1</name>
<evidence type="ECO:0000313" key="1">
    <source>
        <dbReference type="EMBL" id="AUO48331.1"/>
    </source>
</evidence>